<dbReference type="InterPro" id="IPR008869">
    <property type="entry name" value="MlaC/ttg2D"/>
</dbReference>
<organism evidence="1">
    <name type="scientific">Wolbachia endosymbiont of Armadillidium arcangelii</name>
    <dbReference type="NCBI Taxonomy" id="3158571"/>
    <lineage>
        <taxon>Bacteria</taxon>
        <taxon>Pseudomonadati</taxon>
        <taxon>Pseudomonadota</taxon>
        <taxon>Alphaproteobacteria</taxon>
        <taxon>Rickettsiales</taxon>
        <taxon>Anaplasmataceae</taxon>
        <taxon>Wolbachieae</taxon>
        <taxon>Wolbachia</taxon>
    </lineage>
</organism>
<dbReference type="Pfam" id="PF05494">
    <property type="entry name" value="MlaC"/>
    <property type="match status" value="1"/>
</dbReference>
<gene>
    <name evidence="1" type="ORF">ABLO99_06020</name>
</gene>
<sequence>MNIIKLLIIFIITYSSAYANCIGHKTFVLVMKQQVDSTSMKGNRKNLEHVHEKLREIIQNNVNLKGISRFVIGKYWKLATQREKENFLKEYEVYLTRLCAKILYKYINNSEMIIMSTKAVDNETCLIGTRLSYGDEEFTNIDFKVTKSDSSFLINDVIMSGISIAINQRSQFSEKIDTHGMASVIDELKCNNNP</sequence>
<dbReference type="RefSeq" id="WP_349967223.1">
    <property type="nucleotide sequence ID" value="NZ_CP157942.1"/>
</dbReference>
<dbReference type="PANTHER" id="PTHR36573">
    <property type="entry name" value="INTERMEMBRANE PHOSPHOLIPID TRANSPORT SYSTEM BINDING PROTEIN MLAC"/>
    <property type="match status" value="1"/>
</dbReference>
<name>A0AAU7Q158_9RICK</name>
<dbReference type="PANTHER" id="PTHR36573:SF1">
    <property type="entry name" value="INTERMEMBRANE PHOSPHOLIPID TRANSPORT SYSTEM BINDING PROTEIN MLAC"/>
    <property type="match status" value="1"/>
</dbReference>
<proteinExistence type="predicted"/>
<accession>A0AAU7Q158</accession>
<dbReference type="AlphaFoldDB" id="A0AAU7Q158"/>
<protein>
    <submittedName>
        <fullName evidence="1">ABC transporter substrate-binding protein</fullName>
    </submittedName>
</protein>
<dbReference type="EMBL" id="CP157942">
    <property type="protein sequence ID" value="XBS66765.1"/>
    <property type="molecule type" value="Genomic_DNA"/>
</dbReference>
<dbReference type="Gene3D" id="3.10.450.710">
    <property type="entry name" value="Tgt2/MlaC"/>
    <property type="match status" value="1"/>
</dbReference>
<dbReference type="InterPro" id="IPR042245">
    <property type="entry name" value="Tgt2/MlaC_sf"/>
</dbReference>
<evidence type="ECO:0000313" key="1">
    <source>
        <dbReference type="EMBL" id="XBS66765.1"/>
    </source>
</evidence>
<reference evidence="1" key="1">
    <citation type="submission" date="2024-06" db="EMBL/GenBank/DDBJ databases">
        <authorList>
            <person name="Dussert Y."/>
            <person name="Peccoud J."/>
            <person name="Pigeault R."/>
        </authorList>
    </citation>
    <scope>NUCLEOTIDE SEQUENCE</scope>
    <source>
        <strain evidence="1">WArc</strain>
    </source>
</reference>